<sequence>MINDTISFWHKTARIKTYPRLNGDIETDTLIIGGGITGVTCAYLLSGEGKDTVLIEADELCSGTTGNTTAKITIQHALIYSRLMKEQGSETAKSYANANRDALNFIKETVQKEQIDCNLNENTACIFAQKEDEIEKLKDEFEAAKELGIDAEYISHPDFPKDSLAALSFHNQAVFHPVKYIAALAEAAVRRGAKIYCGTKAVKVQDGDTVTVTCENGVKITAKHVLMATQYPIYDGPFGFYFTRLYPKRSYGMALEPEGEWPDGSYINIGDPSRSIRTYAEDGKRILIVVGEGHPTARSSGDMSAHFDNLYKYAKELTSSECEIIAKWSAQDYDTPDGLPYIGKLHANSNIFIASGYKKWGITNGTLAGMITSDIIAKGGSIYEDTFSPARRDISSSLGTFLSESAGWLGEFIKSKTEALDKLTGMHPGEGRVIDFEGERAGIYLDEDGYVTIVDISCTHMTTSLNFNAAEKTWDCPAHGGRFGIDGRLIEGPPKDPLRVLFKGKYSDLLAEVER</sequence>
<evidence type="ECO:0000256" key="4">
    <source>
        <dbReference type="ARBA" id="ARBA00023014"/>
    </source>
</evidence>
<dbReference type="GO" id="GO:0046872">
    <property type="term" value="F:metal ion binding"/>
    <property type="evidence" value="ECO:0007669"/>
    <property type="project" value="UniProtKB-KW"/>
</dbReference>
<keyword evidence="3" id="KW-0408">Iron</keyword>
<gene>
    <name evidence="7" type="ORF">CCDG5_1379</name>
</gene>
<dbReference type="PROSITE" id="PS51296">
    <property type="entry name" value="RIESKE"/>
    <property type="match status" value="1"/>
</dbReference>
<evidence type="ECO:0000256" key="5">
    <source>
        <dbReference type="SAM" id="Coils"/>
    </source>
</evidence>
<dbReference type="Pfam" id="PF01266">
    <property type="entry name" value="DAO"/>
    <property type="match status" value="1"/>
</dbReference>
<dbReference type="InterPro" id="IPR006076">
    <property type="entry name" value="FAD-dep_OxRdtase"/>
</dbReference>
<protein>
    <submittedName>
        <fullName evidence="7">FAD dependent oxidoreductase</fullName>
    </submittedName>
</protein>
<evidence type="ECO:0000256" key="2">
    <source>
        <dbReference type="ARBA" id="ARBA00022723"/>
    </source>
</evidence>
<dbReference type="PANTHER" id="PTHR13847">
    <property type="entry name" value="SARCOSINE DEHYDROGENASE-RELATED"/>
    <property type="match status" value="1"/>
</dbReference>
<keyword evidence="4" id="KW-0411">Iron-sulfur</keyword>
<reference evidence="8" key="1">
    <citation type="submission" date="2014-07" db="EMBL/GenBank/DDBJ databases">
        <authorList>
            <person name="Wibberg D."/>
        </authorList>
    </citation>
    <scope>NUCLEOTIDE SEQUENCE [LARGE SCALE GENOMIC DNA]</scope>
    <source>
        <strain evidence="8">DG5</strain>
    </source>
</reference>
<evidence type="ECO:0000259" key="6">
    <source>
        <dbReference type="PROSITE" id="PS51296"/>
    </source>
</evidence>
<dbReference type="InterPro" id="IPR036922">
    <property type="entry name" value="Rieske_2Fe-2S_sf"/>
</dbReference>
<dbReference type="SUPFAM" id="SSF50022">
    <property type="entry name" value="ISP domain"/>
    <property type="match status" value="1"/>
</dbReference>
<accession>A0A078KPZ2</accession>
<dbReference type="STRING" id="29343.CCDG5_1379"/>
<evidence type="ECO:0000256" key="1">
    <source>
        <dbReference type="ARBA" id="ARBA00022714"/>
    </source>
</evidence>
<proteinExistence type="predicted"/>
<feature type="coiled-coil region" evidence="5">
    <location>
        <begin position="120"/>
        <end position="147"/>
    </location>
</feature>
<dbReference type="Proteomes" id="UP000032431">
    <property type="component" value="Chromosome I"/>
</dbReference>
<keyword evidence="2" id="KW-0479">Metal-binding</keyword>
<dbReference type="EMBL" id="LM995447">
    <property type="protein sequence ID" value="CDZ24493.1"/>
    <property type="molecule type" value="Genomic_DNA"/>
</dbReference>
<dbReference type="GO" id="GO:0051537">
    <property type="term" value="F:2 iron, 2 sulfur cluster binding"/>
    <property type="evidence" value="ECO:0007669"/>
    <property type="project" value="UniProtKB-KW"/>
</dbReference>
<evidence type="ECO:0000313" key="8">
    <source>
        <dbReference type="Proteomes" id="UP000032431"/>
    </source>
</evidence>
<dbReference type="GO" id="GO:0004497">
    <property type="term" value="F:monooxygenase activity"/>
    <property type="evidence" value="ECO:0007669"/>
    <property type="project" value="UniProtKB-ARBA"/>
</dbReference>
<keyword evidence="1" id="KW-0001">2Fe-2S</keyword>
<dbReference type="PATRIC" id="fig|29343.3.peg.1452"/>
<dbReference type="InterPro" id="IPR017941">
    <property type="entry name" value="Rieske_2Fe-2S"/>
</dbReference>
<dbReference type="OrthoDB" id="9767869at2"/>
<dbReference type="Gene3D" id="2.102.10.10">
    <property type="entry name" value="Rieske [2Fe-2S] iron-sulphur domain"/>
    <property type="match status" value="1"/>
</dbReference>
<dbReference type="HOGENOM" id="CLU_007884_15_1_9"/>
<dbReference type="GO" id="GO:0005737">
    <property type="term" value="C:cytoplasm"/>
    <property type="evidence" value="ECO:0007669"/>
    <property type="project" value="TreeGrafter"/>
</dbReference>
<organism evidence="7 8">
    <name type="scientific">[Clostridium] cellulosi</name>
    <dbReference type="NCBI Taxonomy" id="29343"/>
    <lineage>
        <taxon>Bacteria</taxon>
        <taxon>Bacillati</taxon>
        <taxon>Bacillota</taxon>
        <taxon>Clostridia</taxon>
        <taxon>Eubacteriales</taxon>
        <taxon>Oscillospiraceae</taxon>
        <taxon>Oscillospiraceae incertae sedis</taxon>
    </lineage>
</organism>
<keyword evidence="8" id="KW-1185">Reference proteome</keyword>
<evidence type="ECO:0000313" key="7">
    <source>
        <dbReference type="EMBL" id="CDZ24493.1"/>
    </source>
</evidence>
<dbReference type="GO" id="GO:0016705">
    <property type="term" value="F:oxidoreductase activity, acting on paired donors, with incorporation or reduction of molecular oxygen"/>
    <property type="evidence" value="ECO:0007669"/>
    <property type="project" value="UniProtKB-ARBA"/>
</dbReference>
<dbReference type="AlphaFoldDB" id="A0A078KPZ2"/>
<dbReference type="Pfam" id="PF00355">
    <property type="entry name" value="Rieske"/>
    <property type="match status" value="1"/>
</dbReference>
<name>A0A078KPZ2_9FIRM</name>
<dbReference type="Gene3D" id="3.30.9.10">
    <property type="entry name" value="D-Amino Acid Oxidase, subunit A, domain 2"/>
    <property type="match status" value="1"/>
</dbReference>
<dbReference type="PANTHER" id="PTHR13847:SF274">
    <property type="entry name" value="RIESKE 2FE-2S IRON-SULFUR PROTEIN YHFW-RELATED"/>
    <property type="match status" value="1"/>
</dbReference>
<dbReference type="Gene3D" id="3.50.50.60">
    <property type="entry name" value="FAD/NAD(P)-binding domain"/>
    <property type="match status" value="1"/>
</dbReference>
<dbReference type="InterPro" id="IPR036188">
    <property type="entry name" value="FAD/NAD-bd_sf"/>
</dbReference>
<evidence type="ECO:0000256" key="3">
    <source>
        <dbReference type="ARBA" id="ARBA00023004"/>
    </source>
</evidence>
<keyword evidence="5" id="KW-0175">Coiled coil</keyword>
<dbReference type="KEGG" id="ccel:CCDG5_1379"/>
<feature type="domain" description="Rieske" evidence="6">
    <location>
        <begin position="418"/>
        <end position="512"/>
    </location>
</feature>
<dbReference type="SUPFAM" id="SSF51905">
    <property type="entry name" value="FAD/NAD(P)-binding domain"/>
    <property type="match status" value="1"/>
</dbReference>